<accession>A0A0P9D2Z8</accession>
<dbReference type="Proteomes" id="UP000050509">
    <property type="component" value="Unassembled WGS sequence"/>
</dbReference>
<sequence length="169" mass="19346">MSTRSISVSMPLDSDGFLRRECPACERQFKWWQTPPSEDEAEQTAPPEAYFCPYCYEPAAPNAWWTKEQLEYAQQMAAAEIVAPELRRFKRDIEDIGRGGLVSFDVKLTTPSRPDALTEPDDMVRVDFPCHLEEPIKIDETWNEEVACLACGIRYPVDLVRALPDDTQE</sequence>
<protein>
    <submittedName>
        <fullName evidence="1">Uncharacterized protein</fullName>
    </submittedName>
</protein>
<evidence type="ECO:0000313" key="1">
    <source>
        <dbReference type="EMBL" id="KPV53414.1"/>
    </source>
</evidence>
<dbReference type="AlphaFoldDB" id="A0A0P9D2Z8"/>
<proteinExistence type="predicted"/>
<gene>
    <name evidence="1" type="ORF">SE17_09805</name>
</gene>
<name>A0A0P9D2Z8_9CHLR</name>
<comment type="caution">
    <text evidence="1">The sequence shown here is derived from an EMBL/GenBank/DDBJ whole genome shotgun (WGS) entry which is preliminary data.</text>
</comment>
<keyword evidence="2" id="KW-1185">Reference proteome</keyword>
<evidence type="ECO:0000313" key="2">
    <source>
        <dbReference type="Proteomes" id="UP000050509"/>
    </source>
</evidence>
<reference evidence="1 2" key="1">
    <citation type="submission" date="2015-09" db="EMBL/GenBank/DDBJ databases">
        <title>Draft genome sequence of Kouleothrix aurantiaca JCM 19913.</title>
        <authorList>
            <person name="Hemp J."/>
        </authorList>
    </citation>
    <scope>NUCLEOTIDE SEQUENCE [LARGE SCALE GENOMIC DNA]</scope>
    <source>
        <strain evidence="1 2">COM-B</strain>
    </source>
</reference>
<organism evidence="1 2">
    <name type="scientific">Kouleothrix aurantiaca</name>
    <dbReference type="NCBI Taxonomy" id="186479"/>
    <lineage>
        <taxon>Bacteria</taxon>
        <taxon>Bacillati</taxon>
        <taxon>Chloroflexota</taxon>
        <taxon>Chloroflexia</taxon>
        <taxon>Chloroflexales</taxon>
        <taxon>Roseiflexineae</taxon>
        <taxon>Roseiflexaceae</taxon>
        <taxon>Kouleothrix</taxon>
    </lineage>
</organism>
<dbReference type="EMBL" id="LJCR01000265">
    <property type="protein sequence ID" value="KPV53414.1"/>
    <property type="molecule type" value="Genomic_DNA"/>
</dbReference>